<dbReference type="eggNOG" id="ENOG502T7KQ">
    <property type="taxonomic scope" value="Eukaryota"/>
</dbReference>
<dbReference type="InterPro" id="IPR036034">
    <property type="entry name" value="PDZ_sf"/>
</dbReference>
<dbReference type="HOGENOM" id="CLU_585911_0_0_1"/>
<dbReference type="AlphaFoldDB" id="B7G453"/>
<feature type="signal peptide" evidence="2">
    <location>
        <begin position="1"/>
        <end position="22"/>
    </location>
</feature>
<feature type="compositionally biased region" description="Basic and acidic residues" evidence="1">
    <location>
        <begin position="503"/>
        <end position="518"/>
    </location>
</feature>
<feature type="chain" id="PRO_5002855731" description="PDZ domain-containing protein" evidence="2">
    <location>
        <begin position="23"/>
        <end position="744"/>
    </location>
</feature>
<dbReference type="PaxDb" id="2850-Phatr47575"/>
<keyword evidence="4" id="KW-1185">Reference proteome</keyword>
<gene>
    <name evidence="3" type="ORF">PHATRDRAFT_47575</name>
</gene>
<feature type="compositionally biased region" description="Low complexity" evidence="1">
    <location>
        <begin position="222"/>
        <end position="234"/>
    </location>
</feature>
<feature type="region of interest" description="Disordered" evidence="1">
    <location>
        <begin position="483"/>
        <end position="518"/>
    </location>
</feature>
<protein>
    <recommendedName>
        <fullName evidence="5">PDZ domain-containing protein</fullName>
    </recommendedName>
</protein>
<sequence>MKSVQLFLCSLGLALLFLGTTTEWQRRLPDFLRLPGEAQAHRRVQTGSTASTPPGPTAPTPAIRKPSVGSPTSPTPVVTTVPGGTTQTLAQNQTTPEQATPTSLPTESPAPSPSPSDVPTAKPTITPMPTDKPTASPTESPAPSPSPSSIPTVAPTESPSNAPSQAPTTSPAPTQAPSTAPSTAPSSPPTDVPSAHPTVSVQPSFRPSRSPSDQPSNTPTVSLAPSALPSLAPSISQRPSQAPSYISAQQAIVNVTLDLNALLTNAQIEALEAATIVYMEQEAVPGGYLEQATVNVIAQQTRQPTPFGRSRRALQEYTVLELALDVAATYTGSAVDFDLGLYMASRLDPPNPVWIHLLGNEDTIFLPLRPPTPVGTRNVTTSREESAETPSGMTKGTYAVVILTALAALALGAVSSVYAVRQHRLETLGTELKSPRMVANATTWNTADRRIGGELGGKSRRRPVLPLGLDSLCATDTVDHESYSRATSTVPSPMEKAQASVFRHTDPPVRRMSPRESSEIDFGRNRALLDQDDSLLSGSYGDSRISARPPPPHQTTGRYPGAAAHFPHFQPQRTHHADLDQEILLTKSVGGTLGAKAVDDDKASASDFSSQAKFYLSRLLGTNTASGPLSQASSRDHGTTIQKTVSYDSVLRRPGLYDVFAPPGPIGIVVDTTKDGPAVHALKTTSPMLGLIQPGDLIVGLDDQDTRSMTAATLTRLMAAKAQEHERKITLLTNEHVQTAYPLY</sequence>
<dbReference type="KEGG" id="pti:PHATRDRAFT_47575"/>
<dbReference type="SUPFAM" id="SSF50156">
    <property type="entry name" value="PDZ domain-like"/>
    <property type="match status" value="1"/>
</dbReference>
<evidence type="ECO:0000313" key="4">
    <source>
        <dbReference type="Proteomes" id="UP000000759"/>
    </source>
</evidence>
<reference evidence="4" key="2">
    <citation type="submission" date="2008-08" db="EMBL/GenBank/DDBJ databases">
        <authorList>
            <consortium name="Diatom Consortium"/>
            <person name="Grigoriev I."/>
            <person name="Grimwood J."/>
            <person name="Kuo A."/>
            <person name="Otillar R.P."/>
            <person name="Salamov A."/>
            <person name="Detter J.C."/>
            <person name="Lindquist E."/>
            <person name="Shapiro H."/>
            <person name="Lucas S."/>
            <person name="Glavina del Rio T."/>
            <person name="Pitluck S."/>
            <person name="Rokhsar D."/>
            <person name="Bowler C."/>
        </authorList>
    </citation>
    <scope>GENOME REANNOTATION</scope>
    <source>
        <strain evidence="4">CCAP 1055/1</strain>
    </source>
</reference>
<dbReference type="PANTHER" id="PTHR38909:SF1">
    <property type="entry name" value="G PROTEIN GAMMA DOMAIN-CONTAINING PROTEIN"/>
    <property type="match status" value="1"/>
</dbReference>
<feature type="compositionally biased region" description="Polar residues" evidence="1">
    <location>
        <begin position="197"/>
        <end position="221"/>
    </location>
</feature>
<dbReference type="Proteomes" id="UP000000759">
    <property type="component" value="Chromosome 14"/>
</dbReference>
<organism evidence="3 4">
    <name type="scientific">Phaeodactylum tricornutum (strain CCAP 1055/1)</name>
    <dbReference type="NCBI Taxonomy" id="556484"/>
    <lineage>
        <taxon>Eukaryota</taxon>
        <taxon>Sar</taxon>
        <taxon>Stramenopiles</taxon>
        <taxon>Ochrophyta</taxon>
        <taxon>Bacillariophyta</taxon>
        <taxon>Bacillariophyceae</taxon>
        <taxon>Bacillariophycidae</taxon>
        <taxon>Naviculales</taxon>
        <taxon>Phaeodactylaceae</taxon>
        <taxon>Phaeodactylum</taxon>
    </lineage>
</organism>
<evidence type="ECO:0008006" key="5">
    <source>
        <dbReference type="Google" id="ProtNLM"/>
    </source>
</evidence>
<feature type="region of interest" description="Disordered" evidence="1">
    <location>
        <begin position="533"/>
        <end position="558"/>
    </location>
</feature>
<feature type="compositionally biased region" description="Low complexity" evidence="1">
    <location>
        <begin position="534"/>
        <end position="543"/>
    </location>
</feature>
<keyword evidence="2" id="KW-0732">Signal</keyword>
<dbReference type="EMBL" id="CM000616">
    <property type="protein sequence ID" value="EEC46552.1"/>
    <property type="molecule type" value="Genomic_DNA"/>
</dbReference>
<name>B7G453_PHATC</name>
<dbReference type="PANTHER" id="PTHR38909">
    <property type="entry name" value="G PROTEIN GAMMA DOMAIN-CONTAINING PROTEIN"/>
    <property type="match status" value="1"/>
</dbReference>
<dbReference type="OrthoDB" id="49564at2759"/>
<feature type="region of interest" description="Disordered" evidence="1">
    <location>
        <begin position="41"/>
        <end position="239"/>
    </location>
</feature>
<feature type="compositionally biased region" description="Low complexity" evidence="1">
    <location>
        <begin position="149"/>
        <end position="185"/>
    </location>
</feature>
<accession>B7G453</accession>
<evidence type="ECO:0000256" key="2">
    <source>
        <dbReference type="SAM" id="SignalP"/>
    </source>
</evidence>
<reference evidence="3 4" key="1">
    <citation type="journal article" date="2008" name="Nature">
        <title>The Phaeodactylum genome reveals the evolutionary history of diatom genomes.</title>
        <authorList>
            <person name="Bowler C."/>
            <person name="Allen A.E."/>
            <person name="Badger J.H."/>
            <person name="Grimwood J."/>
            <person name="Jabbari K."/>
            <person name="Kuo A."/>
            <person name="Maheswari U."/>
            <person name="Martens C."/>
            <person name="Maumus F."/>
            <person name="Otillar R.P."/>
            <person name="Rayko E."/>
            <person name="Salamov A."/>
            <person name="Vandepoele K."/>
            <person name="Beszteri B."/>
            <person name="Gruber A."/>
            <person name="Heijde M."/>
            <person name="Katinka M."/>
            <person name="Mock T."/>
            <person name="Valentin K."/>
            <person name="Verret F."/>
            <person name="Berges J.A."/>
            <person name="Brownlee C."/>
            <person name="Cadoret J.P."/>
            <person name="Chiovitti A."/>
            <person name="Choi C.J."/>
            <person name="Coesel S."/>
            <person name="De Martino A."/>
            <person name="Detter J.C."/>
            <person name="Durkin C."/>
            <person name="Falciatore A."/>
            <person name="Fournet J."/>
            <person name="Haruta M."/>
            <person name="Huysman M.J."/>
            <person name="Jenkins B.D."/>
            <person name="Jiroutova K."/>
            <person name="Jorgensen R.E."/>
            <person name="Joubert Y."/>
            <person name="Kaplan A."/>
            <person name="Kroger N."/>
            <person name="Kroth P.G."/>
            <person name="La Roche J."/>
            <person name="Lindquist E."/>
            <person name="Lommer M."/>
            <person name="Martin-Jezequel V."/>
            <person name="Lopez P.J."/>
            <person name="Lucas S."/>
            <person name="Mangogna M."/>
            <person name="McGinnis K."/>
            <person name="Medlin L.K."/>
            <person name="Montsant A."/>
            <person name="Oudot-Le Secq M.P."/>
            <person name="Napoli C."/>
            <person name="Obornik M."/>
            <person name="Parker M.S."/>
            <person name="Petit J.L."/>
            <person name="Porcel B.M."/>
            <person name="Poulsen N."/>
            <person name="Robison M."/>
            <person name="Rychlewski L."/>
            <person name="Rynearson T.A."/>
            <person name="Schmutz J."/>
            <person name="Shapiro H."/>
            <person name="Siaut M."/>
            <person name="Stanley M."/>
            <person name="Sussman M.R."/>
            <person name="Taylor A.R."/>
            <person name="Vardi A."/>
            <person name="von Dassow P."/>
            <person name="Vyverman W."/>
            <person name="Willis A."/>
            <person name="Wyrwicz L.S."/>
            <person name="Rokhsar D.S."/>
            <person name="Weissenbach J."/>
            <person name="Armbrust E.V."/>
            <person name="Green B.R."/>
            <person name="Van de Peer Y."/>
            <person name="Grigoriev I.V."/>
        </authorList>
    </citation>
    <scope>NUCLEOTIDE SEQUENCE [LARGE SCALE GENOMIC DNA]</scope>
    <source>
        <strain evidence="3 4">CCAP 1055/1</strain>
    </source>
</reference>
<dbReference type="RefSeq" id="XP_002182012.1">
    <property type="nucleotide sequence ID" value="XM_002181976.1"/>
</dbReference>
<dbReference type="GeneID" id="7202799"/>
<dbReference type="InParanoid" id="B7G453"/>
<feature type="compositionally biased region" description="Low complexity" evidence="1">
    <location>
        <begin position="60"/>
        <end position="86"/>
    </location>
</feature>
<evidence type="ECO:0000256" key="1">
    <source>
        <dbReference type="SAM" id="MobiDB-lite"/>
    </source>
</evidence>
<feature type="compositionally biased region" description="Polar residues" evidence="1">
    <location>
        <begin position="87"/>
        <end position="99"/>
    </location>
</feature>
<proteinExistence type="predicted"/>
<evidence type="ECO:0000313" key="3">
    <source>
        <dbReference type="EMBL" id="EEC46552.1"/>
    </source>
</evidence>